<name>A0A418ZP40_9RHOB</name>
<feature type="non-terminal residue" evidence="1">
    <location>
        <position position="1"/>
    </location>
</feature>
<reference evidence="1 2" key="1">
    <citation type="submission" date="2018-09" db="EMBL/GenBank/DDBJ databases">
        <title>Paracoccus onubensis nov. sp. a moderate halophilic bacterium isolated from Gruta de las Maravillas (Aracena, Spain).</title>
        <authorList>
            <person name="Jurado V."/>
            <person name="Gutierrez-Patricio S."/>
            <person name="Gonzalez-Pimentel J.L."/>
            <person name="Laiz L."/>
            <person name="Saiz-Jimenez C."/>
        </authorList>
    </citation>
    <scope>NUCLEOTIDE SEQUENCE [LARGE SCALE GENOMIC DNA]</scope>
    <source>
        <strain evidence="1 2">DSM 19484</strain>
    </source>
</reference>
<proteinExistence type="predicted"/>
<sequence>DRSVDIQGGRFANIGDVVGATRVTLGDDGQVILASSGGSFELAQGSSLSIEGTRAKMGFDGATDDAAVLRMNDGATLSFVASKDGLGSLTEFRSGAMGEASQVTSGVRLDGTLSIDLSEWKDAKKAGTTTLIDVDQLIGSFDNVQIDGLGNRQDALVRIDYVRDEVSLVLGAQGKGSGDVRMVTNGDAAFINYTDDAALDRLWDALYASARPAMDDPLL</sequence>
<accession>A0A418ZP40</accession>
<evidence type="ECO:0000313" key="1">
    <source>
        <dbReference type="EMBL" id="RJK94696.1"/>
    </source>
</evidence>
<organism evidence="1 2">
    <name type="scientific">Paracoccus aestuarii</name>
    <dbReference type="NCBI Taxonomy" id="453842"/>
    <lineage>
        <taxon>Bacteria</taxon>
        <taxon>Pseudomonadati</taxon>
        <taxon>Pseudomonadota</taxon>
        <taxon>Alphaproteobacteria</taxon>
        <taxon>Rhodobacterales</taxon>
        <taxon>Paracoccaceae</taxon>
        <taxon>Paracoccus</taxon>
    </lineage>
</organism>
<protein>
    <recommendedName>
        <fullName evidence="3">Autotransporter outer membrane beta-barrel domain-containing protein</fullName>
    </recommendedName>
</protein>
<evidence type="ECO:0000313" key="2">
    <source>
        <dbReference type="Proteomes" id="UP000285530"/>
    </source>
</evidence>
<evidence type="ECO:0008006" key="3">
    <source>
        <dbReference type="Google" id="ProtNLM"/>
    </source>
</evidence>
<keyword evidence="2" id="KW-1185">Reference proteome</keyword>
<gene>
    <name evidence="1" type="ORF">D3P06_18460</name>
</gene>
<dbReference type="AlphaFoldDB" id="A0A418ZP40"/>
<comment type="caution">
    <text evidence="1">The sequence shown here is derived from an EMBL/GenBank/DDBJ whole genome shotgun (WGS) entry which is preliminary data.</text>
</comment>
<dbReference type="EMBL" id="QZEV01000188">
    <property type="protein sequence ID" value="RJK94696.1"/>
    <property type="molecule type" value="Genomic_DNA"/>
</dbReference>
<dbReference type="Proteomes" id="UP000285530">
    <property type="component" value="Unassembled WGS sequence"/>
</dbReference>